<sequence>MDADERALITQEIDGLGADDELHNWIQQQFDAPLDASMVASQADSPQAAREMYLVSAAIVDDQNPMERAWLDQLAAALKLPPGMPEELDRQVLSPIQ</sequence>
<proteinExistence type="predicted"/>
<dbReference type="InterPro" id="IPR029024">
    <property type="entry name" value="TerB-like"/>
</dbReference>
<accession>A0A4R2KSK4</accession>
<dbReference type="Proteomes" id="UP000294980">
    <property type="component" value="Unassembled WGS sequence"/>
</dbReference>
<protein>
    <submittedName>
        <fullName evidence="1">Uncharacterized protein DUF533</fullName>
    </submittedName>
</protein>
<dbReference type="CDD" id="cd07178">
    <property type="entry name" value="terB_like_YebE"/>
    <property type="match status" value="1"/>
</dbReference>
<dbReference type="EMBL" id="SLWX01000031">
    <property type="protein sequence ID" value="TCO69665.1"/>
    <property type="molecule type" value="Genomic_DNA"/>
</dbReference>
<gene>
    <name evidence="1" type="ORF">EV688_13110</name>
</gene>
<evidence type="ECO:0000313" key="2">
    <source>
        <dbReference type="Proteomes" id="UP000294980"/>
    </source>
</evidence>
<dbReference type="SUPFAM" id="SSF158682">
    <property type="entry name" value="TerB-like"/>
    <property type="match status" value="1"/>
</dbReference>
<name>A0A4R2KSK4_9GAMM</name>
<reference evidence="1 2" key="1">
    <citation type="submission" date="2019-03" db="EMBL/GenBank/DDBJ databases">
        <title>Genomic Encyclopedia of Type Strains, Phase IV (KMG-IV): sequencing the most valuable type-strain genomes for metagenomic binning, comparative biology and taxonomic classification.</title>
        <authorList>
            <person name="Goeker M."/>
        </authorList>
    </citation>
    <scope>NUCLEOTIDE SEQUENCE [LARGE SCALE GENOMIC DNA]</scope>
    <source>
        <strain evidence="1 2">DSM 23344</strain>
    </source>
</reference>
<dbReference type="AlphaFoldDB" id="A0A4R2KSK4"/>
<dbReference type="Pfam" id="PF04391">
    <property type="entry name" value="DUF533"/>
    <property type="match status" value="1"/>
</dbReference>
<organism evidence="1 2">
    <name type="scientific">Chromatocurvus halotolerans</name>
    <dbReference type="NCBI Taxonomy" id="1132028"/>
    <lineage>
        <taxon>Bacteria</taxon>
        <taxon>Pseudomonadati</taxon>
        <taxon>Pseudomonadota</taxon>
        <taxon>Gammaproteobacteria</taxon>
        <taxon>Cellvibrionales</taxon>
        <taxon>Halieaceae</taxon>
        <taxon>Chromatocurvus</taxon>
    </lineage>
</organism>
<keyword evidence="2" id="KW-1185">Reference proteome</keyword>
<evidence type="ECO:0000313" key="1">
    <source>
        <dbReference type="EMBL" id="TCO69665.1"/>
    </source>
</evidence>
<dbReference type="InterPro" id="IPR007486">
    <property type="entry name" value="YebE"/>
</dbReference>
<comment type="caution">
    <text evidence="1">The sequence shown here is derived from an EMBL/GenBank/DDBJ whole genome shotgun (WGS) entry which is preliminary data.</text>
</comment>